<protein>
    <submittedName>
        <fullName evidence="3">Uncharacterized protein</fullName>
    </submittedName>
</protein>
<name>M1XHI9_STAAU</name>
<evidence type="ECO:0000313" key="1">
    <source>
        <dbReference type="EMBL" id="ADC39995.1"/>
    </source>
</evidence>
<dbReference type="EMBL" id="HF569103">
    <property type="protein sequence ID" value="CCP89434.1"/>
    <property type="molecule type" value="Genomic_DNA"/>
</dbReference>
<reference evidence="1" key="1">
    <citation type="submission" date="2009-10" db="EMBL/GenBank/DDBJ databases">
        <title>Identification of a composite staphylococcal cassette chromosome mec in methicillin-resistant Staphylococcus aureus with a type I restriction modification complex similar to that of Staphylococcus epidermidis.</title>
        <authorList>
            <person name="Beisser P.S."/>
            <person name="von Wintersdorff C.J.H."/>
            <person name="Boumans M.-L."/>
            <person name="Valvatne H.V."/>
            <person name="de Neeling A.J."/>
            <person name="Stobberingh E.E."/>
        </authorList>
    </citation>
    <scope>NUCLEOTIDE SEQUENCE</scope>
    <source>
        <strain evidence="1">45394F</strain>
    </source>
</reference>
<evidence type="ECO:0000313" key="5">
    <source>
        <dbReference type="EMBL" id="CCP90018.1"/>
    </source>
</evidence>
<accession>M1XHI9</accession>
<proteinExistence type="predicted"/>
<sequence>MMTNIQRMIQMTYEQEDDFKLLKRRILGIGFVLPEGQVFTFHDLNRRANVQCSKAVQQNVGRWFAYFVKNAPSVPFIIIGKNTNGHLVYMKVGPNPLQDSNPSKGGVR</sequence>
<reference evidence="3" key="2">
    <citation type="submission" date="2012-12" db="EMBL/GenBank/DDBJ databases">
        <authorList>
            <person name="Hill-Cawthorne G."/>
        </authorList>
    </citation>
    <scope>NUCLEOTIDE SEQUENCE</scope>
    <source>
        <strain evidence="5">CMFT201</strain>
        <strain evidence="2">CMFT303</strain>
        <strain evidence="3">CMFT306</strain>
        <strain evidence="4">CMFT535</strain>
    </source>
</reference>
<organism evidence="3">
    <name type="scientific">Staphylococcus aureus</name>
    <dbReference type="NCBI Taxonomy" id="1280"/>
    <lineage>
        <taxon>Bacteria</taxon>
        <taxon>Bacillati</taxon>
        <taxon>Bacillota</taxon>
        <taxon>Bacilli</taxon>
        <taxon>Bacillales</taxon>
        <taxon>Staphylococcaceae</taxon>
        <taxon>Staphylococcus</taxon>
    </lineage>
</organism>
<dbReference type="EMBL" id="HF569098">
    <property type="protein sequence ID" value="CCP90018.1"/>
    <property type="molecule type" value="Genomic_DNA"/>
</dbReference>
<dbReference type="NCBIfam" id="NF047346">
    <property type="entry name" value="SCCmet_ssDNA"/>
    <property type="match status" value="1"/>
</dbReference>
<dbReference type="AlphaFoldDB" id="M1XHI9"/>
<dbReference type="InterPro" id="IPR010813">
    <property type="entry name" value="DUF1413"/>
</dbReference>
<reference evidence="3" key="3">
    <citation type="journal article" date="2014" name="PLoS ONE">
        <title>Recombinations in Staphylococcal Cassette Chromosome mec Elements Compromise the Molecular Detection of Methicillin Resistance in Staphylococcus aureus.</title>
        <authorList>
            <person name="Hill-Cawthorne G.A."/>
            <person name="Hudson L.O."/>
            <person name="El Ghany M.F."/>
            <person name="Piepenburg O."/>
            <person name="Nair M."/>
            <person name="Dodgson A."/>
            <person name="Forrest M.S."/>
            <person name="Clark T.G."/>
            <person name="Pain A."/>
        </authorList>
    </citation>
    <scope>NUCLEOTIDE SEQUENCE</scope>
    <source>
        <strain evidence="5">CMFT201</strain>
        <strain evidence="2">CMFT303</strain>
        <strain evidence="3">CMFT306</strain>
        <strain evidence="4">CMFT535</strain>
    </source>
</reference>
<dbReference type="EMBL" id="HF569104">
    <property type="protein sequence ID" value="CCP89467.1"/>
    <property type="molecule type" value="Genomic_DNA"/>
</dbReference>
<evidence type="ECO:0000313" key="3">
    <source>
        <dbReference type="EMBL" id="CCP89467.1"/>
    </source>
</evidence>
<evidence type="ECO:0000313" key="4">
    <source>
        <dbReference type="EMBL" id="CCP89952.1"/>
    </source>
</evidence>
<dbReference type="Pfam" id="PF07205">
    <property type="entry name" value="DUF1413"/>
    <property type="match status" value="1"/>
</dbReference>
<gene>
    <name evidence="1" type="ORF">ORF017</name>
</gene>
<accession>D3JCW4</accession>
<dbReference type="EMBL" id="HF569115">
    <property type="protein sequence ID" value="CCP89952.1"/>
    <property type="molecule type" value="Genomic_DNA"/>
</dbReference>
<dbReference type="EMBL" id="GU122149">
    <property type="protein sequence ID" value="ADC39995.1"/>
    <property type="molecule type" value="Genomic_DNA"/>
</dbReference>
<evidence type="ECO:0000313" key="2">
    <source>
        <dbReference type="EMBL" id="CCP89434.1"/>
    </source>
</evidence>